<evidence type="ECO:0000259" key="11">
    <source>
        <dbReference type="Pfam" id="PF03015"/>
    </source>
</evidence>
<comment type="similarity">
    <text evidence="2 10">Belongs to the fatty acyl-CoA reductase family.</text>
</comment>
<keyword evidence="7 10" id="KW-0443">Lipid metabolism</keyword>
<dbReference type="PANTHER" id="PTHR11011">
    <property type="entry name" value="MALE STERILITY PROTEIN 2-RELATED"/>
    <property type="match status" value="1"/>
</dbReference>
<feature type="domain" description="Thioester reductase (TE)" evidence="12">
    <location>
        <begin position="37"/>
        <end position="308"/>
    </location>
</feature>
<feature type="domain" description="Fatty acyl-CoA reductase C-terminal" evidence="11">
    <location>
        <begin position="379"/>
        <end position="471"/>
    </location>
</feature>
<proteinExistence type="inferred from homology"/>
<organism evidence="14">
    <name type="scientific">Thrips palmi</name>
    <name type="common">Melon thrips</name>
    <dbReference type="NCBI Taxonomy" id="161013"/>
    <lineage>
        <taxon>Eukaryota</taxon>
        <taxon>Metazoa</taxon>
        <taxon>Ecdysozoa</taxon>
        <taxon>Arthropoda</taxon>
        <taxon>Hexapoda</taxon>
        <taxon>Insecta</taxon>
        <taxon>Pterygota</taxon>
        <taxon>Neoptera</taxon>
        <taxon>Paraneoptera</taxon>
        <taxon>Thysanoptera</taxon>
        <taxon>Terebrantia</taxon>
        <taxon>Thripoidea</taxon>
        <taxon>Thripidae</taxon>
        <taxon>Thrips</taxon>
    </lineage>
</organism>
<dbReference type="Pfam" id="PF03015">
    <property type="entry name" value="Sterile"/>
    <property type="match status" value="1"/>
</dbReference>
<evidence type="ECO:0000256" key="3">
    <source>
        <dbReference type="ARBA" id="ARBA00022516"/>
    </source>
</evidence>
<comment type="subcellular location">
    <subcellularLocation>
        <location evidence="1">Membrane</location>
        <topology evidence="1">Multi-pass membrane protein</topology>
    </subcellularLocation>
</comment>
<dbReference type="FunFam" id="3.40.50.720:FF:000143">
    <property type="entry name" value="Fatty acyl-CoA reductase"/>
    <property type="match status" value="1"/>
</dbReference>
<feature type="transmembrane region" description="Helical" evidence="10">
    <location>
        <begin position="487"/>
        <end position="505"/>
    </location>
</feature>
<dbReference type="GO" id="GO:0035336">
    <property type="term" value="P:long-chain fatty-acyl-CoA metabolic process"/>
    <property type="evidence" value="ECO:0007669"/>
    <property type="project" value="TreeGrafter"/>
</dbReference>
<dbReference type="Pfam" id="PF07993">
    <property type="entry name" value="NAD_binding_4"/>
    <property type="match status" value="1"/>
</dbReference>
<dbReference type="Proteomes" id="UP000515158">
    <property type="component" value="Unplaced"/>
</dbReference>
<dbReference type="RefSeq" id="XP_034234500.1">
    <property type="nucleotide sequence ID" value="XM_034378609.1"/>
</dbReference>
<dbReference type="InterPro" id="IPR026055">
    <property type="entry name" value="FAR"/>
</dbReference>
<dbReference type="InterPro" id="IPR013120">
    <property type="entry name" value="FAR_NAD-bd"/>
</dbReference>
<evidence type="ECO:0000256" key="1">
    <source>
        <dbReference type="ARBA" id="ARBA00004141"/>
    </source>
</evidence>
<gene>
    <name evidence="14" type="primary">LOC117641355</name>
</gene>
<dbReference type="AlphaFoldDB" id="A0A6P8YCE9"/>
<keyword evidence="4 10" id="KW-0812">Transmembrane</keyword>
<evidence type="ECO:0000256" key="7">
    <source>
        <dbReference type="ARBA" id="ARBA00023098"/>
    </source>
</evidence>
<sequence>MTLDVDRGVTAGGASEQAQAANGADVVSFFRGRSVLVTGATGFMGKVLVEKLLRACSDIDTVYAVVRTKRGKSPADRMAEYVSSQAFDRLRQEGLAAQLDKIVAVSGDVSAAGLGLSGDDAALLAARVSVVFHCAANVRFDLSLADAVNLNTVGTRNVLNYASTIDRLDAFIHVSTAYCHCDEDTLEERTYLGDVNPEKVIDMCQWMDPAALKDITPKLIGSLPNTYAYSKGLSEHLVSSYSERMPIGIARPSIVMPSWQEPMPGWVDNLNGPSGLLVGAAKGVVRSMHCKEHYLADLMPVDIVINAIIALAWKVGRTRPTKPLVVNMCESGDNPVTWGGMLEMCKKESRVTPSQGAVWYPDGSIKDSHWQHTLCVVFFHFLPAYLIDFLMLVSGNRRFMVQLQRRIQGGLKILHYYTTRKWVFRNERLKGLAAELSPQDRKRFPMDVRAVDWPTYFHNYVSGVRNFVLHEDPDVSKAVRHHQRLYVLHRVTVVAFYALVAWLLWTLVSGLSGALSGALSVGGNPTLSRWLGYSVSSIGITSPL</sequence>
<dbReference type="GO" id="GO:0016020">
    <property type="term" value="C:membrane"/>
    <property type="evidence" value="ECO:0007669"/>
    <property type="project" value="UniProtKB-SubCell"/>
</dbReference>
<name>A0A6P8YCE9_THRPL</name>
<feature type="transmembrane region" description="Helical" evidence="10">
    <location>
        <begin position="370"/>
        <end position="393"/>
    </location>
</feature>
<keyword evidence="6 10" id="KW-1133">Transmembrane helix</keyword>
<dbReference type="GO" id="GO:0005777">
    <property type="term" value="C:peroxisome"/>
    <property type="evidence" value="ECO:0007669"/>
    <property type="project" value="TreeGrafter"/>
</dbReference>
<evidence type="ECO:0000256" key="10">
    <source>
        <dbReference type="RuleBase" id="RU363097"/>
    </source>
</evidence>
<dbReference type="CDD" id="cd05236">
    <property type="entry name" value="FAR-N_SDR_e"/>
    <property type="match status" value="1"/>
</dbReference>
<dbReference type="EC" id="1.2.1.84" evidence="10"/>
<comment type="function">
    <text evidence="10">Catalyzes the reduction of fatty acyl-CoA to fatty alcohols.</text>
</comment>
<evidence type="ECO:0000256" key="4">
    <source>
        <dbReference type="ARBA" id="ARBA00022692"/>
    </source>
</evidence>
<dbReference type="GO" id="GO:0080019">
    <property type="term" value="F:alcohol-forming very long-chain fatty acyl-CoA reductase activity"/>
    <property type="evidence" value="ECO:0007669"/>
    <property type="project" value="InterPro"/>
</dbReference>
<dbReference type="OrthoDB" id="429813at2759"/>
<dbReference type="PANTHER" id="PTHR11011:SF118">
    <property type="entry name" value="FATTY ACYL-COA REDUCTASE"/>
    <property type="match status" value="1"/>
</dbReference>
<keyword evidence="10" id="KW-0560">Oxidoreductase</keyword>
<dbReference type="CDD" id="cd09071">
    <property type="entry name" value="FAR_C"/>
    <property type="match status" value="1"/>
</dbReference>
<dbReference type="Gene3D" id="3.40.50.720">
    <property type="entry name" value="NAD(P)-binding Rossmann-like Domain"/>
    <property type="match status" value="1"/>
</dbReference>
<evidence type="ECO:0000256" key="9">
    <source>
        <dbReference type="ARBA" id="ARBA00052530"/>
    </source>
</evidence>
<reference evidence="14" key="1">
    <citation type="submission" date="2025-08" db="UniProtKB">
        <authorList>
            <consortium name="RefSeq"/>
        </authorList>
    </citation>
    <scope>IDENTIFICATION</scope>
    <source>
        <tissue evidence="14">Total insect</tissue>
    </source>
</reference>
<dbReference type="FunCoup" id="A0A6P8YCE9">
    <property type="interactions" value="62"/>
</dbReference>
<keyword evidence="8 10" id="KW-0472">Membrane</keyword>
<dbReference type="InParanoid" id="A0A6P8YCE9"/>
<dbReference type="GeneID" id="117641355"/>
<dbReference type="InterPro" id="IPR033640">
    <property type="entry name" value="FAR_C"/>
</dbReference>
<comment type="catalytic activity">
    <reaction evidence="9 10">
        <text>a long-chain fatty acyl-CoA + 2 NADPH + 2 H(+) = a long-chain primary fatty alcohol + 2 NADP(+) + CoA</text>
        <dbReference type="Rhea" id="RHEA:52716"/>
        <dbReference type="ChEBI" id="CHEBI:15378"/>
        <dbReference type="ChEBI" id="CHEBI:57287"/>
        <dbReference type="ChEBI" id="CHEBI:57783"/>
        <dbReference type="ChEBI" id="CHEBI:58349"/>
        <dbReference type="ChEBI" id="CHEBI:77396"/>
        <dbReference type="ChEBI" id="CHEBI:83139"/>
        <dbReference type="EC" id="1.2.1.84"/>
    </reaction>
</comment>
<dbReference type="KEGG" id="tpal:117641355"/>
<evidence type="ECO:0000313" key="13">
    <source>
        <dbReference type="Proteomes" id="UP000515158"/>
    </source>
</evidence>
<evidence type="ECO:0000256" key="6">
    <source>
        <dbReference type="ARBA" id="ARBA00022989"/>
    </source>
</evidence>
<evidence type="ECO:0000259" key="12">
    <source>
        <dbReference type="Pfam" id="PF07993"/>
    </source>
</evidence>
<accession>A0A6P8YCE9</accession>
<dbReference type="InterPro" id="IPR036291">
    <property type="entry name" value="NAD(P)-bd_dom_sf"/>
</dbReference>
<evidence type="ECO:0000256" key="8">
    <source>
        <dbReference type="ARBA" id="ARBA00023136"/>
    </source>
</evidence>
<keyword evidence="5 10" id="KW-0521">NADP</keyword>
<keyword evidence="3 10" id="KW-0444">Lipid biosynthesis</keyword>
<keyword evidence="13" id="KW-1185">Reference proteome</keyword>
<evidence type="ECO:0000313" key="14">
    <source>
        <dbReference type="RefSeq" id="XP_034234500.1"/>
    </source>
</evidence>
<dbReference type="GO" id="GO:0102965">
    <property type="term" value="F:alcohol-forming long-chain fatty acyl-CoA reductase activity"/>
    <property type="evidence" value="ECO:0007669"/>
    <property type="project" value="UniProtKB-EC"/>
</dbReference>
<dbReference type="SUPFAM" id="SSF51735">
    <property type="entry name" value="NAD(P)-binding Rossmann-fold domains"/>
    <property type="match status" value="1"/>
</dbReference>
<evidence type="ECO:0000256" key="2">
    <source>
        <dbReference type="ARBA" id="ARBA00005928"/>
    </source>
</evidence>
<evidence type="ECO:0000256" key="5">
    <source>
        <dbReference type="ARBA" id="ARBA00022857"/>
    </source>
</evidence>
<protein>
    <recommendedName>
        <fullName evidence="10">Fatty acyl-CoA reductase</fullName>
        <ecNumber evidence="10">1.2.1.84</ecNumber>
    </recommendedName>
</protein>